<sequence>MPSCSIRSCHNNSHNTKNKEISYLCFPKDEALIEKWKVLCKENVNPKIARVCSQHFHPI</sequence>
<evidence type="ECO:0000256" key="3">
    <source>
        <dbReference type="ARBA" id="ARBA00022833"/>
    </source>
</evidence>
<dbReference type="EMBL" id="KQ976910">
    <property type="protein sequence ID" value="KYN07147.1"/>
    <property type="molecule type" value="Genomic_DNA"/>
</dbReference>
<dbReference type="AlphaFoldDB" id="A0A151INU5"/>
<dbReference type="GO" id="GO:0008270">
    <property type="term" value="F:zinc ion binding"/>
    <property type="evidence" value="ECO:0007669"/>
    <property type="project" value="UniProtKB-KW"/>
</dbReference>
<reference evidence="7 8" key="1">
    <citation type="submission" date="2016-03" db="EMBL/GenBank/DDBJ databases">
        <title>Cyphomyrmex costatus WGS genome.</title>
        <authorList>
            <person name="Nygaard S."/>
            <person name="Hu H."/>
            <person name="Boomsma J."/>
            <person name="Zhang G."/>
        </authorList>
    </citation>
    <scope>NUCLEOTIDE SEQUENCE [LARGE SCALE GENOMIC DNA]</scope>
    <source>
        <strain evidence="7">MS0001</strain>
        <tissue evidence="7">Whole body</tissue>
    </source>
</reference>
<keyword evidence="4 5" id="KW-0238">DNA-binding</keyword>
<gene>
    <name evidence="7" type="ORF">ALC62_01890</name>
</gene>
<dbReference type="SUPFAM" id="SSF57716">
    <property type="entry name" value="Glucocorticoid receptor-like (DNA-binding domain)"/>
    <property type="match status" value="1"/>
</dbReference>
<evidence type="ECO:0000256" key="2">
    <source>
        <dbReference type="ARBA" id="ARBA00022771"/>
    </source>
</evidence>
<dbReference type="STRING" id="456900.A0A151INU5"/>
<feature type="domain" description="THAP-type" evidence="6">
    <location>
        <begin position="1"/>
        <end position="59"/>
    </location>
</feature>
<evidence type="ECO:0000259" key="6">
    <source>
        <dbReference type="PROSITE" id="PS50950"/>
    </source>
</evidence>
<name>A0A151INU5_9HYME</name>
<evidence type="ECO:0000313" key="7">
    <source>
        <dbReference type="EMBL" id="KYN07147.1"/>
    </source>
</evidence>
<keyword evidence="1" id="KW-0479">Metal-binding</keyword>
<keyword evidence="8" id="KW-1185">Reference proteome</keyword>
<dbReference type="Proteomes" id="UP000078542">
    <property type="component" value="Unassembled WGS sequence"/>
</dbReference>
<evidence type="ECO:0000256" key="1">
    <source>
        <dbReference type="ARBA" id="ARBA00022723"/>
    </source>
</evidence>
<evidence type="ECO:0000313" key="8">
    <source>
        <dbReference type="Proteomes" id="UP000078542"/>
    </source>
</evidence>
<accession>A0A151INU5</accession>
<dbReference type="Pfam" id="PF05485">
    <property type="entry name" value="THAP"/>
    <property type="match status" value="1"/>
</dbReference>
<keyword evidence="3" id="KW-0862">Zinc</keyword>
<organism evidence="7 8">
    <name type="scientific">Cyphomyrmex costatus</name>
    <dbReference type="NCBI Taxonomy" id="456900"/>
    <lineage>
        <taxon>Eukaryota</taxon>
        <taxon>Metazoa</taxon>
        <taxon>Ecdysozoa</taxon>
        <taxon>Arthropoda</taxon>
        <taxon>Hexapoda</taxon>
        <taxon>Insecta</taxon>
        <taxon>Pterygota</taxon>
        <taxon>Neoptera</taxon>
        <taxon>Endopterygota</taxon>
        <taxon>Hymenoptera</taxon>
        <taxon>Apocrita</taxon>
        <taxon>Aculeata</taxon>
        <taxon>Formicoidea</taxon>
        <taxon>Formicidae</taxon>
        <taxon>Myrmicinae</taxon>
        <taxon>Cyphomyrmex</taxon>
    </lineage>
</organism>
<evidence type="ECO:0000256" key="5">
    <source>
        <dbReference type="PROSITE-ProRule" id="PRU00309"/>
    </source>
</evidence>
<dbReference type="GO" id="GO:0003677">
    <property type="term" value="F:DNA binding"/>
    <property type="evidence" value="ECO:0007669"/>
    <property type="project" value="UniProtKB-UniRule"/>
</dbReference>
<evidence type="ECO:0000256" key="4">
    <source>
        <dbReference type="ARBA" id="ARBA00023125"/>
    </source>
</evidence>
<keyword evidence="2 5" id="KW-0863">Zinc-finger</keyword>
<protein>
    <recommendedName>
        <fullName evidence="6">THAP-type domain-containing protein</fullName>
    </recommendedName>
</protein>
<dbReference type="PROSITE" id="PS50950">
    <property type="entry name" value="ZF_THAP"/>
    <property type="match status" value="1"/>
</dbReference>
<proteinExistence type="predicted"/>
<dbReference type="InterPro" id="IPR006612">
    <property type="entry name" value="THAP_Znf"/>
</dbReference>